<dbReference type="EMBL" id="RDQH01000331">
    <property type="protein sequence ID" value="RXH99280.1"/>
    <property type="molecule type" value="Genomic_DNA"/>
</dbReference>
<dbReference type="SUPFAM" id="SSF81383">
    <property type="entry name" value="F-box domain"/>
    <property type="match status" value="1"/>
</dbReference>
<feature type="transmembrane region" description="Helical" evidence="2">
    <location>
        <begin position="117"/>
        <end position="140"/>
    </location>
</feature>
<evidence type="ECO:0000313" key="5">
    <source>
        <dbReference type="Proteomes" id="UP000290289"/>
    </source>
</evidence>
<dbReference type="Proteomes" id="UP000290289">
    <property type="component" value="Chromosome 5"/>
</dbReference>
<feature type="domain" description="F-box" evidence="3">
    <location>
        <begin position="36"/>
        <end position="76"/>
    </location>
</feature>
<dbReference type="AlphaFoldDB" id="A0A498JUY9"/>
<evidence type="ECO:0000259" key="3">
    <source>
        <dbReference type="Pfam" id="PF00646"/>
    </source>
</evidence>
<accession>A0A498JUY9</accession>
<dbReference type="PANTHER" id="PTHR46581">
    <property type="entry name" value="ARABINOSYLTRANSFERASE RRA3"/>
    <property type="match status" value="1"/>
</dbReference>
<dbReference type="InterPro" id="IPR036047">
    <property type="entry name" value="F-box-like_dom_sf"/>
</dbReference>
<sequence length="234" mass="25525">MRGWCRTRSRKQSELALKALIRTHHAIDDPGRAISFSDFPDDVQFYILSFLTPSEVASFACTPKGFVLLCKSDCKLRHLLLSACLSPSSQSITEKKNKGMAVVSHKEKVQSLSKSKVGAATAVGVLLGCVFALCFPNVFLSISNPAAILNRNFAKSIAHVGSSLCESPERINLLKSDFVAASDKNAELEKQTHELQMGEIGGRQRDRFLRFSSDEVEATSPSTPTPPRRSSPVG</sequence>
<keyword evidence="2" id="KW-0472">Membrane</keyword>
<dbReference type="STRING" id="3750.A0A498JUY9"/>
<dbReference type="GO" id="GO:0080147">
    <property type="term" value="P:root hair cell development"/>
    <property type="evidence" value="ECO:0007669"/>
    <property type="project" value="InterPro"/>
</dbReference>
<dbReference type="GO" id="GO:0016757">
    <property type="term" value="F:glycosyltransferase activity"/>
    <property type="evidence" value="ECO:0007669"/>
    <property type="project" value="InterPro"/>
</dbReference>
<keyword evidence="5" id="KW-1185">Reference proteome</keyword>
<dbReference type="InterPro" id="IPR001810">
    <property type="entry name" value="F-box_dom"/>
</dbReference>
<keyword evidence="2" id="KW-0812">Transmembrane</keyword>
<keyword evidence="2" id="KW-1133">Transmembrane helix</keyword>
<comment type="caution">
    <text evidence="4">The sequence shown here is derived from an EMBL/GenBank/DDBJ whole genome shotgun (WGS) entry which is preliminary data.</text>
</comment>
<dbReference type="Pfam" id="PF00646">
    <property type="entry name" value="F-box"/>
    <property type="match status" value="1"/>
</dbReference>
<protein>
    <recommendedName>
        <fullName evidence="3">F-box domain-containing protein</fullName>
    </recommendedName>
</protein>
<reference evidence="4 5" key="1">
    <citation type="submission" date="2018-10" db="EMBL/GenBank/DDBJ databases">
        <title>A high-quality apple genome assembly.</title>
        <authorList>
            <person name="Hu J."/>
        </authorList>
    </citation>
    <scope>NUCLEOTIDE SEQUENCE [LARGE SCALE GENOMIC DNA]</scope>
    <source>
        <strain evidence="5">cv. HFTH1</strain>
        <tissue evidence="4">Young leaf</tissue>
    </source>
</reference>
<evidence type="ECO:0000313" key="4">
    <source>
        <dbReference type="EMBL" id="RXH99280.1"/>
    </source>
</evidence>
<evidence type="ECO:0000256" key="1">
    <source>
        <dbReference type="SAM" id="MobiDB-lite"/>
    </source>
</evidence>
<gene>
    <name evidence="4" type="ORF">DVH24_011605</name>
</gene>
<dbReference type="InterPro" id="IPR044290">
    <property type="entry name" value="RRA1/2/3"/>
</dbReference>
<feature type="region of interest" description="Disordered" evidence="1">
    <location>
        <begin position="211"/>
        <end position="234"/>
    </location>
</feature>
<feature type="compositionally biased region" description="Pro residues" evidence="1">
    <location>
        <begin position="223"/>
        <end position="234"/>
    </location>
</feature>
<dbReference type="PANTHER" id="PTHR46581:SF3">
    <property type="entry name" value="ARABINOSYLTRANSFERASE RRA3"/>
    <property type="match status" value="1"/>
</dbReference>
<evidence type="ECO:0000256" key="2">
    <source>
        <dbReference type="SAM" id="Phobius"/>
    </source>
</evidence>
<proteinExistence type="predicted"/>
<name>A0A498JUY9_MALDO</name>
<organism evidence="4 5">
    <name type="scientific">Malus domestica</name>
    <name type="common">Apple</name>
    <name type="synonym">Pyrus malus</name>
    <dbReference type="NCBI Taxonomy" id="3750"/>
    <lineage>
        <taxon>Eukaryota</taxon>
        <taxon>Viridiplantae</taxon>
        <taxon>Streptophyta</taxon>
        <taxon>Embryophyta</taxon>
        <taxon>Tracheophyta</taxon>
        <taxon>Spermatophyta</taxon>
        <taxon>Magnoliopsida</taxon>
        <taxon>eudicotyledons</taxon>
        <taxon>Gunneridae</taxon>
        <taxon>Pentapetalae</taxon>
        <taxon>rosids</taxon>
        <taxon>fabids</taxon>
        <taxon>Rosales</taxon>
        <taxon>Rosaceae</taxon>
        <taxon>Amygdaloideae</taxon>
        <taxon>Maleae</taxon>
        <taxon>Malus</taxon>
    </lineage>
</organism>